<dbReference type="EMBL" id="CAUWAG010000007">
    <property type="protein sequence ID" value="CAJ2505454.1"/>
    <property type="molecule type" value="Genomic_DNA"/>
</dbReference>
<protein>
    <submittedName>
        <fullName evidence="2">Uu.00g128480.m01.CDS01</fullName>
    </submittedName>
</protein>
<proteinExistence type="predicted"/>
<dbReference type="GO" id="GO:0004523">
    <property type="term" value="F:RNA-DNA hybrid ribonuclease activity"/>
    <property type="evidence" value="ECO:0007669"/>
    <property type="project" value="InterPro"/>
</dbReference>
<dbReference type="InterPro" id="IPR036397">
    <property type="entry name" value="RNaseH_sf"/>
</dbReference>
<dbReference type="InterPro" id="IPR012337">
    <property type="entry name" value="RNaseH-like_sf"/>
</dbReference>
<dbReference type="InterPro" id="IPR002156">
    <property type="entry name" value="RNaseH_domain"/>
</dbReference>
<dbReference type="AlphaFoldDB" id="A0AAI8VJF4"/>
<name>A0AAI8VJF4_9PEZI</name>
<dbReference type="Proteomes" id="UP001295740">
    <property type="component" value="Unassembled WGS sequence"/>
</dbReference>
<dbReference type="Gene3D" id="3.30.420.10">
    <property type="entry name" value="Ribonuclease H-like superfamily/Ribonuclease H"/>
    <property type="match status" value="1"/>
</dbReference>
<reference evidence="2" key="1">
    <citation type="submission" date="2023-10" db="EMBL/GenBank/DDBJ databases">
        <authorList>
            <person name="Hackl T."/>
        </authorList>
    </citation>
    <scope>NUCLEOTIDE SEQUENCE</scope>
</reference>
<keyword evidence="3" id="KW-1185">Reference proteome</keyword>
<dbReference type="Pfam" id="PF00075">
    <property type="entry name" value="RNase_H"/>
    <property type="match status" value="1"/>
</dbReference>
<dbReference type="GO" id="GO:0003676">
    <property type="term" value="F:nucleic acid binding"/>
    <property type="evidence" value="ECO:0007669"/>
    <property type="project" value="InterPro"/>
</dbReference>
<accession>A0AAI8VJF4</accession>
<gene>
    <name evidence="2" type="ORF">KHLLAP_LOCUS5922</name>
</gene>
<evidence type="ECO:0000259" key="1">
    <source>
        <dbReference type="PROSITE" id="PS50879"/>
    </source>
</evidence>
<evidence type="ECO:0000313" key="2">
    <source>
        <dbReference type="EMBL" id="CAJ2505454.1"/>
    </source>
</evidence>
<dbReference type="SUPFAM" id="SSF53098">
    <property type="entry name" value="Ribonuclease H-like"/>
    <property type="match status" value="1"/>
</dbReference>
<feature type="domain" description="RNase H type-1" evidence="1">
    <location>
        <begin position="59"/>
        <end position="236"/>
    </location>
</feature>
<evidence type="ECO:0000313" key="3">
    <source>
        <dbReference type="Proteomes" id="UP001295740"/>
    </source>
</evidence>
<dbReference type="CDD" id="cd13934">
    <property type="entry name" value="RNase_H_Dikarya_like"/>
    <property type="match status" value="1"/>
</dbReference>
<sequence>MRRSEGGNTKPLSFGREISLQEAHTVEDFYPSRFEPPQNGEDTPQALFENEHRFIRRTNPREILIYTAGTCPGNGHSSPRAGYAFVYRPSAYLEDGTRTHFGTIAYRLEARGPSCRKIHTPTSNRAELRAMVAALQFRNWSTDCNGGWRTLVIATDSEYVANGVTCTEWIKGWEAEKWTFCDRHTQPESSIKNQDPWRLLIRLIRDLHGSGLHVSFWRIPRAYNERANLFAKGGADVDEVPDFMKIQYAGPKSSIMIPIMYDKPLLGLRRTEDITGISV</sequence>
<comment type="caution">
    <text evidence="2">The sequence shown here is derived from an EMBL/GenBank/DDBJ whole genome shotgun (WGS) entry which is preliminary data.</text>
</comment>
<organism evidence="2 3">
    <name type="scientific">Anthostomella pinea</name>
    <dbReference type="NCBI Taxonomy" id="933095"/>
    <lineage>
        <taxon>Eukaryota</taxon>
        <taxon>Fungi</taxon>
        <taxon>Dikarya</taxon>
        <taxon>Ascomycota</taxon>
        <taxon>Pezizomycotina</taxon>
        <taxon>Sordariomycetes</taxon>
        <taxon>Xylariomycetidae</taxon>
        <taxon>Xylariales</taxon>
        <taxon>Xylariaceae</taxon>
        <taxon>Anthostomella</taxon>
    </lineage>
</organism>
<dbReference type="PROSITE" id="PS50879">
    <property type="entry name" value="RNASE_H_1"/>
    <property type="match status" value="1"/>
</dbReference>